<dbReference type="Pfam" id="PF13411">
    <property type="entry name" value="MerR_1"/>
    <property type="match status" value="1"/>
</dbReference>
<dbReference type="SMART" id="SM00422">
    <property type="entry name" value="HTH_MERR"/>
    <property type="match status" value="1"/>
</dbReference>
<gene>
    <name evidence="3" type="ORF">GCM10009733_097570</name>
</gene>
<dbReference type="Proteomes" id="UP001500064">
    <property type="component" value="Unassembled WGS sequence"/>
</dbReference>
<dbReference type="InterPro" id="IPR047057">
    <property type="entry name" value="MerR_fam"/>
</dbReference>
<protein>
    <submittedName>
        <fullName evidence="3">MerR family transcriptional regulator</fullName>
    </submittedName>
</protein>
<accession>A0ABN2HBZ3</accession>
<dbReference type="InterPro" id="IPR000551">
    <property type="entry name" value="MerR-type_HTH_dom"/>
</dbReference>
<organism evidence="3 4">
    <name type="scientific">Nonomuraea maheshkhaliensis</name>
    <dbReference type="NCBI Taxonomy" id="419590"/>
    <lineage>
        <taxon>Bacteria</taxon>
        <taxon>Bacillati</taxon>
        <taxon>Actinomycetota</taxon>
        <taxon>Actinomycetes</taxon>
        <taxon>Streptosporangiales</taxon>
        <taxon>Streptosporangiaceae</taxon>
        <taxon>Nonomuraea</taxon>
    </lineage>
</organism>
<dbReference type="SUPFAM" id="SSF46955">
    <property type="entry name" value="Putative DNA-binding domain"/>
    <property type="match status" value="1"/>
</dbReference>
<feature type="domain" description="HTH merR-type" evidence="2">
    <location>
        <begin position="5"/>
        <end position="73"/>
    </location>
</feature>
<evidence type="ECO:0000313" key="4">
    <source>
        <dbReference type="Proteomes" id="UP001500064"/>
    </source>
</evidence>
<dbReference type="Gene3D" id="1.10.1660.10">
    <property type="match status" value="1"/>
</dbReference>
<dbReference type="PROSITE" id="PS00552">
    <property type="entry name" value="HTH_MERR_1"/>
    <property type="match status" value="1"/>
</dbReference>
<dbReference type="PANTHER" id="PTHR30204:SF97">
    <property type="entry name" value="MERR FAMILY REGULATORY PROTEIN"/>
    <property type="match status" value="1"/>
</dbReference>
<keyword evidence="4" id="KW-1185">Reference proteome</keyword>
<dbReference type="PROSITE" id="PS50937">
    <property type="entry name" value="HTH_MERR_2"/>
    <property type="match status" value="1"/>
</dbReference>
<dbReference type="PRINTS" id="PR00040">
    <property type="entry name" value="HTHMERR"/>
</dbReference>
<evidence type="ECO:0000259" key="2">
    <source>
        <dbReference type="PROSITE" id="PS50937"/>
    </source>
</evidence>
<proteinExistence type="predicted"/>
<dbReference type="InterPro" id="IPR009061">
    <property type="entry name" value="DNA-bd_dom_put_sf"/>
</dbReference>
<comment type="caution">
    <text evidence="3">The sequence shown here is derived from an EMBL/GenBank/DDBJ whole genome shotgun (WGS) entry which is preliminary data.</text>
</comment>
<sequence length="141" mass="15664">MGERHLTIGELARSTGVATSALRYYEELGLMPAPTRISGQRRYPESATALVGTILLLRDCGFTLHECKEFLATHTRGDDWRELIRRKLAELDEQIARAQVARRAVAHALGCPHDELPACRNFTAALEARLAGLPLEEAHPH</sequence>
<dbReference type="EMBL" id="BAAAMU010000143">
    <property type="protein sequence ID" value="GAA1685331.1"/>
    <property type="molecule type" value="Genomic_DNA"/>
</dbReference>
<name>A0ABN2HBZ3_9ACTN</name>
<evidence type="ECO:0000313" key="3">
    <source>
        <dbReference type="EMBL" id="GAA1685331.1"/>
    </source>
</evidence>
<evidence type="ECO:0000256" key="1">
    <source>
        <dbReference type="ARBA" id="ARBA00023125"/>
    </source>
</evidence>
<reference evidence="3 4" key="1">
    <citation type="journal article" date="2019" name="Int. J. Syst. Evol. Microbiol.">
        <title>The Global Catalogue of Microorganisms (GCM) 10K type strain sequencing project: providing services to taxonomists for standard genome sequencing and annotation.</title>
        <authorList>
            <consortium name="The Broad Institute Genomics Platform"/>
            <consortium name="The Broad Institute Genome Sequencing Center for Infectious Disease"/>
            <person name="Wu L."/>
            <person name="Ma J."/>
        </authorList>
    </citation>
    <scope>NUCLEOTIDE SEQUENCE [LARGE SCALE GENOMIC DNA]</scope>
    <source>
        <strain evidence="3 4">JCM 13929</strain>
    </source>
</reference>
<keyword evidence="1" id="KW-0238">DNA-binding</keyword>
<dbReference type="PANTHER" id="PTHR30204">
    <property type="entry name" value="REDOX-CYCLING DRUG-SENSING TRANSCRIPTIONAL ACTIVATOR SOXR"/>
    <property type="match status" value="1"/>
</dbReference>